<dbReference type="GO" id="GO:0005975">
    <property type="term" value="P:carbohydrate metabolic process"/>
    <property type="evidence" value="ECO:0007669"/>
    <property type="project" value="InterPro"/>
</dbReference>
<accession>A0A553P3U0</accession>
<comment type="similarity">
    <text evidence="3">Belongs to the glycosyltransferase 11 family.</text>
</comment>
<organism evidence="4 5">
    <name type="scientific">Tigriopus californicus</name>
    <name type="common">Marine copepod</name>
    <dbReference type="NCBI Taxonomy" id="6832"/>
    <lineage>
        <taxon>Eukaryota</taxon>
        <taxon>Metazoa</taxon>
        <taxon>Ecdysozoa</taxon>
        <taxon>Arthropoda</taxon>
        <taxon>Crustacea</taxon>
        <taxon>Multicrustacea</taxon>
        <taxon>Hexanauplia</taxon>
        <taxon>Copepoda</taxon>
        <taxon>Harpacticoida</taxon>
        <taxon>Harpacticidae</taxon>
        <taxon>Tigriopus</taxon>
    </lineage>
</organism>
<keyword evidence="2 3" id="KW-0808">Transferase</keyword>
<protein>
    <recommendedName>
        <fullName evidence="3">L-Fucosyltransferase</fullName>
        <ecNumber evidence="3">2.4.1.-</ecNumber>
    </recommendedName>
</protein>
<dbReference type="STRING" id="6832.A0A553P3U0"/>
<keyword evidence="3" id="KW-0325">Glycoprotein</keyword>
<gene>
    <name evidence="4" type="ORF">TCAL_01004</name>
</gene>
<evidence type="ECO:0000256" key="3">
    <source>
        <dbReference type="RuleBase" id="RU363129"/>
    </source>
</evidence>
<reference evidence="4 5" key="1">
    <citation type="journal article" date="2018" name="Nat. Ecol. Evol.">
        <title>Genomic signatures of mitonuclear coevolution across populations of Tigriopus californicus.</title>
        <authorList>
            <person name="Barreto F.S."/>
            <person name="Watson E.T."/>
            <person name="Lima T.G."/>
            <person name="Willett C.S."/>
            <person name="Edmands S."/>
            <person name="Li W."/>
            <person name="Burton R.S."/>
        </authorList>
    </citation>
    <scope>NUCLEOTIDE SEQUENCE [LARGE SCALE GENOMIC DNA]</scope>
    <source>
        <strain evidence="4 5">San Diego</strain>
    </source>
</reference>
<dbReference type="AlphaFoldDB" id="A0A553P3U0"/>
<keyword evidence="3" id="KW-0812">Transmembrane</keyword>
<dbReference type="InterPro" id="IPR002516">
    <property type="entry name" value="Glyco_trans_11"/>
</dbReference>
<keyword evidence="5" id="KW-1185">Reference proteome</keyword>
<keyword evidence="1 3" id="KW-0328">Glycosyltransferase</keyword>
<dbReference type="PANTHER" id="PTHR11927">
    <property type="entry name" value="GALACTOSIDE 2-L-FUCOSYLTRANSFERASE"/>
    <property type="match status" value="1"/>
</dbReference>
<evidence type="ECO:0000313" key="5">
    <source>
        <dbReference type="Proteomes" id="UP000318571"/>
    </source>
</evidence>
<proteinExistence type="inferred from homology"/>
<dbReference type="EC" id="2.4.1.-" evidence="3"/>
<dbReference type="Proteomes" id="UP000318571">
    <property type="component" value="Chromosome 7"/>
</dbReference>
<name>A0A553P3U0_TIGCA</name>
<evidence type="ECO:0000256" key="1">
    <source>
        <dbReference type="ARBA" id="ARBA00022676"/>
    </source>
</evidence>
<dbReference type="GO" id="GO:0032580">
    <property type="term" value="C:Golgi cisterna membrane"/>
    <property type="evidence" value="ECO:0007669"/>
    <property type="project" value="UniProtKB-SubCell"/>
</dbReference>
<evidence type="ECO:0000313" key="4">
    <source>
        <dbReference type="EMBL" id="TRY72359.1"/>
    </source>
</evidence>
<keyword evidence="3" id="KW-0735">Signal-anchor</keyword>
<comment type="subcellular location">
    <subcellularLocation>
        <location evidence="3">Golgi apparatus</location>
        <location evidence="3">Golgi stack membrane</location>
        <topology evidence="3">Single-pass type II membrane protein</topology>
    </subcellularLocation>
</comment>
<dbReference type="GO" id="GO:0008107">
    <property type="term" value="F:galactoside 2-alpha-L-fucosyltransferase activity"/>
    <property type="evidence" value="ECO:0007669"/>
    <property type="project" value="InterPro"/>
</dbReference>
<dbReference type="UniPathway" id="UPA00378"/>
<comment type="caution">
    <text evidence="4">The sequence shown here is derived from an EMBL/GenBank/DDBJ whole genome shotgun (WGS) entry which is preliminary data.</text>
</comment>
<dbReference type="PANTHER" id="PTHR11927:SF9">
    <property type="entry name" value="L-FUCOSYLTRANSFERASE"/>
    <property type="match status" value="1"/>
</dbReference>
<keyword evidence="3" id="KW-0333">Golgi apparatus</keyword>
<dbReference type="EMBL" id="VCGU01000008">
    <property type="protein sequence ID" value="TRY72359.1"/>
    <property type="molecule type" value="Genomic_DNA"/>
</dbReference>
<comment type="pathway">
    <text evidence="3">Protein modification; protein glycosylation.</text>
</comment>
<evidence type="ECO:0000256" key="2">
    <source>
        <dbReference type="ARBA" id="ARBA00022679"/>
    </source>
</evidence>
<sequence>MEKFRDPKWNRNRFLHIYPNGADVKETVSSINHPRFYEEYRKDMQLRPRFLDYGQRILTQVEMEHMGKLKKVSKKSKTSKKEMMFVGIHCRRTDHINYELENDMIPLTLDYYIEAMSLFQAKFEKTHHVVFIFVSDDMEWGKRKISKLKAFKDIVYFVGNNNGTDPDAIGNDLGVLVSCNHTIQSHGTFSDMAGFLTGGLRIIPHHFLQFRSKKHMKKKFLDQNPPAVRPRRLQFRSKKHMKKKFLDQNPLDHPLEGI</sequence>
<dbReference type="Pfam" id="PF01531">
    <property type="entry name" value="Glyco_transf_11"/>
    <property type="match status" value="1"/>
</dbReference>